<accession>A0A383UIU8</accession>
<dbReference type="InterPro" id="IPR015815">
    <property type="entry name" value="HIBADH-related"/>
</dbReference>
<evidence type="ECO:0000313" key="12">
    <source>
        <dbReference type="Proteomes" id="UP000275772"/>
    </source>
</evidence>
<dbReference type="GO" id="GO:0050661">
    <property type="term" value="F:NADP binding"/>
    <property type="evidence" value="ECO:0007669"/>
    <property type="project" value="InterPro"/>
</dbReference>
<dbReference type="PANTHER" id="PTHR22981">
    <property type="entry name" value="3-HYDROXYISOBUTYRATE DEHYDROGENASE-RELATED"/>
    <property type="match status" value="1"/>
</dbReference>
<gene>
    <name evidence="11" type="ORF">BLGHR1_10231</name>
</gene>
<dbReference type="InterPro" id="IPR008927">
    <property type="entry name" value="6-PGluconate_DH-like_C_sf"/>
</dbReference>
<comment type="catalytic activity">
    <reaction evidence="7">
        <text>3-hydroxy-2-methylpropanoate + NAD(+) = 2-methyl-3-oxopropanoate + NADH + H(+)</text>
        <dbReference type="Rhea" id="RHEA:17681"/>
        <dbReference type="ChEBI" id="CHEBI:11805"/>
        <dbReference type="ChEBI" id="CHEBI:15378"/>
        <dbReference type="ChEBI" id="CHEBI:57540"/>
        <dbReference type="ChEBI" id="CHEBI:57700"/>
        <dbReference type="ChEBI" id="CHEBI:57945"/>
        <dbReference type="EC" id="1.1.1.31"/>
    </reaction>
</comment>
<keyword evidence="6" id="KW-0520">NAD</keyword>
<dbReference type="GO" id="GO:0008442">
    <property type="term" value="F:3-hydroxyisobutyrate dehydrogenase activity"/>
    <property type="evidence" value="ECO:0007669"/>
    <property type="project" value="UniProtKB-EC"/>
</dbReference>
<comment type="pathway">
    <text evidence="1">Amino-acid degradation; L-valine degradation.</text>
</comment>
<feature type="active site" evidence="8">
    <location>
        <position position="212"/>
    </location>
</feature>
<dbReference type="PANTHER" id="PTHR22981:SF7">
    <property type="entry name" value="3-HYDROXYISOBUTYRATE DEHYDROGENASE, MITOCHONDRIAL"/>
    <property type="match status" value="1"/>
</dbReference>
<evidence type="ECO:0000259" key="10">
    <source>
        <dbReference type="Pfam" id="PF14833"/>
    </source>
</evidence>
<evidence type="ECO:0000256" key="4">
    <source>
        <dbReference type="ARBA" id="ARBA00022456"/>
    </source>
</evidence>
<evidence type="ECO:0000259" key="9">
    <source>
        <dbReference type="Pfam" id="PF03446"/>
    </source>
</evidence>
<comment type="similarity">
    <text evidence="2">Belongs to the HIBADH-related family. 3-hydroxyisobutyrate dehydrogenase subfamily.</text>
</comment>
<dbReference type="VEuPathDB" id="FungiDB:BLGHR1_10231"/>
<sequence>MIFNPSRLIRIQPLKFRRWSSSSSARPKQYGFIGLGQMGYNMAKTLQSRLPDSDSLRVFDINIATAQQLKKESEVMGGAMVTIASNARDAAEDSEITITVLPECRHVKNVFNQVLCPLLSTDIVSNKDRLFIDCSTIAPTSSKEIADLVRATHQSQFVDAPMSGGVVGASSGTLTFMLGSPDHLVSRIERVLLMMGKRVFHCGPQGLGLAGKLANNYLLAINNIATAEAMNLGIRWGLGSKLLSSLINNSTGKCWSSEMNNPVSGVDINSPASRDYAGGFGISLMMKDLNLAINGAREVNASLELGDRAQEVYEAANRQDNCKGKDFSVIYRYLSGSGSDR</sequence>
<reference evidence="11 12" key="1">
    <citation type="submission" date="2017-11" db="EMBL/GenBank/DDBJ databases">
        <authorList>
            <person name="Kracher B."/>
        </authorList>
    </citation>
    <scope>NUCLEOTIDE SEQUENCE [LARGE SCALE GENOMIC DNA]</scope>
    <source>
        <strain evidence="11 12">RACE1</strain>
    </source>
</reference>
<dbReference type="InterPro" id="IPR013328">
    <property type="entry name" value="6PGD_dom2"/>
</dbReference>
<dbReference type="Pfam" id="PF03446">
    <property type="entry name" value="NAD_binding_2"/>
    <property type="match status" value="1"/>
</dbReference>
<dbReference type="Gene3D" id="3.40.50.720">
    <property type="entry name" value="NAD(P)-binding Rossmann-like Domain"/>
    <property type="match status" value="1"/>
</dbReference>
<protein>
    <recommendedName>
        <fullName evidence="3">3-hydroxyisobutyrate dehydrogenase</fullName>
        <ecNumber evidence="3">1.1.1.31</ecNumber>
    </recommendedName>
</protein>
<dbReference type="Gene3D" id="1.10.1040.10">
    <property type="entry name" value="N-(1-d-carboxylethyl)-l-norvaline Dehydrogenase, domain 2"/>
    <property type="match status" value="1"/>
</dbReference>
<evidence type="ECO:0000256" key="6">
    <source>
        <dbReference type="ARBA" id="ARBA00023027"/>
    </source>
</evidence>
<dbReference type="GO" id="GO:0051287">
    <property type="term" value="F:NAD binding"/>
    <property type="evidence" value="ECO:0007669"/>
    <property type="project" value="InterPro"/>
</dbReference>
<feature type="domain" description="3-hydroxyisobutyrate dehydrogenase-like NAD-binding" evidence="10">
    <location>
        <begin position="206"/>
        <end position="334"/>
    </location>
</feature>
<dbReference type="FunFam" id="1.10.1040.10:FF:000006">
    <property type="entry name" value="3-hydroxyisobutyrate dehydrogenase"/>
    <property type="match status" value="1"/>
</dbReference>
<evidence type="ECO:0000256" key="1">
    <source>
        <dbReference type="ARBA" id="ARBA00005109"/>
    </source>
</evidence>
<organism evidence="11 12">
    <name type="scientific">Blumeria hordei</name>
    <name type="common">Barley powdery mildew</name>
    <name type="synonym">Blumeria graminis f. sp. hordei</name>
    <dbReference type="NCBI Taxonomy" id="2867405"/>
    <lineage>
        <taxon>Eukaryota</taxon>
        <taxon>Fungi</taxon>
        <taxon>Dikarya</taxon>
        <taxon>Ascomycota</taxon>
        <taxon>Pezizomycotina</taxon>
        <taxon>Leotiomycetes</taxon>
        <taxon>Erysiphales</taxon>
        <taxon>Erysiphaceae</taxon>
        <taxon>Blumeria</taxon>
    </lineage>
</organism>
<keyword evidence="5" id="KW-0560">Oxidoreductase</keyword>
<dbReference type="SUPFAM" id="SSF51735">
    <property type="entry name" value="NAD(P)-binding Rossmann-fold domains"/>
    <property type="match status" value="1"/>
</dbReference>
<feature type="domain" description="6-phosphogluconate dehydrogenase NADP-binding" evidence="9">
    <location>
        <begin position="30"/>
        <end position="203"/>
    </location>
</feature>
<evidence type="ECO:0000256" key="3">
    <source>
        <dbReference type="ARBA" id="ARBA00012991"/>
    </source>
</evidence>
<evidence type="ECO:0000256" key="5">
    <source>
        <dbReference type="ARBA" id="ARBA00023002"/>
    </source>
</evidence>
<evidence type="ECO:0000256" key="2">
    <source>
        <dbReference type="ARBA" id="ARBA00006013"/>
    </source>
</evidence>
<dbReference type="Proteomes" id="UP000275772">
    <property type="component" value="Unassembled WGS sequence"/>
</dbReference>
<dbReference type="Pfam" id="PF14833">
    <property type="entry name" value="NAD_binding_11"/>
    <property type="match status" value="1"/>
</dbReference>
<dbReference type="SUPFAM" id="SSF48179">
    <property type="entry name" value="6-phosphogluconate dehydrogenase C-terminal domain-like"/>
    <property type="match status" value="1"/>
</dbReference>
<dbReference type="EC" id="1.1.1.31" evidence="3"/>
<dbReference type="InterPro" id="IPR036291">
    <property type="entry name" value="NAD(P)-bd_dom_sf"/>
</dbReference>
<evidence type="ECO:0000256" key="7">
    <source>
        <dbReference type="ARBA" id="ARBA00049197"/>
    </source>
</evidence>
<keyword evidence="4" id="KW-0101">Branched-chain amino acid catabolism</keyword>
<dbReference type="AlphaFoldDB" id="A0A383UIU8"/>
<dbReference type="InterPro" id="IPR029154">
    <property type="entry name" value="HIBADH-like_NADP-bd"/>
</dbReference>
<dbReference type="GO" id="GO:0006574">
    <property type="term" value="P:L-valine catabolic process"/>
    <property type="evidence" value="ECO:0007669"/>
    <property type="project" value="TreeGrafter"/>
</dbReference>
<dbReference type="EMBL" id="UNSH01000001">
    <property type="protein sequence ID" value="SZE99480.1"/>
    <property type="molecule type" value="Genomic_DNA"/>
</dbReference>
<proteinExistence type="inferred from homology"/>
<dbReference type="PIRSF" id="PIRSF000103">
    <property type="entry name" value="HIBADH"/>
    <property type="match status" value="1"/>
</dbReference>
<dbReference type="GO" id="GO:0005739">
    <property type="term" value="C:mitochondrion"/>
    <property type="evidence" value="ECO:0007669"/>
    <property type="project" value="TreeGrafter"/>
</dbReference>
<name>A0A383UIU8_BLUHO</name>
<evidence type="ECO:0000256" key="8">
    <source>
        <dbReference type="PIRSR" id="PIRSR000103-1"/>
    </source>
</evidence>
<dbReference type="InterPro" id="IPR006115">
    <property type="entry name" value="6PGDH_NADP-bd"/>
</dbReference>
<evidence type="ECO:0000313" key="11">
    <source>
        <dbReference type="EMBL" id="SZE99480.1"/>
    </source>
</evidence>